<dbReference type="InterPro" id="IPR039430">
    <property type="entry name" value="Thymidylate_kin-like_dom"/>
</dbReference>
<dbReference type="CDD" id="cd01672">
    <property type="entry name" value="TMPK"/>
    <property type="match status" value="1"/>
</dbReference>
<comment type="similarity">
    <text evidence="1 8">Belongs to the thymidylate kinase family.</text>
</comment>
<dbReference type="PANTHER" id="PTHR10344">
    <property type="entry name" value="THYMIDYLATE KINASE"/>
    <property type="match status" value="1"/>
</dbReference>
<comment type="catalytic activity">
    <reaction evidence="7 8">
        <text>dTMP + ATP = dTDP + ADP</text>
        <dbReference type="Rhea" id="RHEA:13517"/>
        <dbReference type="ChEBI" id="CHEBI:30616"/>
        <dbReference type="ChEBI" id="CHEBI:58369"/>
        <dbReference type="ChEBI" id="CHEBI:63528"/>
        <dbReference type="ChEBI" id="CHEBI:456216"/>
        <dbReference type="EC" id="2.7.4.9"/>
    </reaction>
</comment>
<dbReference type="NCBIfam" id="TIGR00041">
    <property type="entry name" value="DTMP_kinase"/>
    <property type="match status" value="1"/>
</dbReference>
<dbReference type="PANTHER" id="PTHR10344:SF4">
    <property type="entry name" value="UMP-CMP KINASE 2, MITOCHONDRIAL"/>
    <property type="match status" value="1"/>
</dbReference>
<dbReference type="AlphaFoldDB" id="A0A2R6B1V5"/>
<dbReference type="Gene3D" id="3.40.50.300">
    <property type="entry name" value="P-loop containing nucleotide triphosphate hydrolases"/>
    <property type="match status" value="1"/>
</dbReference>
<evidence type="ECO:0000259" key="9">
    <source>
        <dbReference type="Pfam" id="PF02223"/>
    </source>
</evidence>
<dbReference type="GO" id="GO:0005737">
    <property type="term" value="C:cytoplasm"/>
    <property type="evidence" value="ECO:0007669"/>
    <property type="project" value="TreeGrafter"/>
</dbReference>
<dbReference type="Pfam" id="PF02223">
    <property type="entry name" value="Thymidylate_kin"/>
    <property type="match status" value="1"/>
</dbReference>
<accession>A0A2R6B1V5</accession>
<keyword evidence="4 8" id="KW-0547">Nucleotide-binding</keyword>
<keyword evidence="3 8" id="KW-0545">Nucleotide biosynthesis</keyword>
<evidence type="ECO:0000256" key="2">
    <source>
        <dbReference type="ARBA" id="ARBA00022679"/>
    </source>
</evidence>
<organism evidence="10 11">
    <name type="scientific">Candidatus Marsarchaeota G2 archaeon OSP_D</name>
    <dbReference type="NCBI Taxonomy" id="1978157"/>
    <lineage>
        <taxon>Archaea</taxon>
        <taxon>Candidatus Marsarchaeota</taxon>
        <taxon>Candidatus Marsarchaeota group 2</taxon>
    </lineage>
</organism>
<evidence type="ECO:0000256" key="4">
    <source>
        <dbReference type="ARBA" id="ARBA00022741"/>
    </source>
</evidence>
<reference evidence="10 11" key="1">
    <citation type="submission" date="2017-04" db="EMBL/GenBank/DDBJ databases">
        <title>Novel microbial lineages endemic to geothermal iron-oxide mats fill important gaps in the evolutionary history of Archaea.</title>
        <authorList>
            <person name="Jay Z.J."/>
            <person name="Beam J.P."/>
            <person name="Dlakic M."/>
            <person name="Rusch D.B."/>
            <person name="Kozubal M.A."/>
            <person name="Inskeep W.P."/>
        </authorList>
    </citation>
    <scope>NUCLEOTIDE SEQUENCE [LARGE SCALE GENOMIC DNA]</scope>
    <source>
        <strain evidence="10">OSP_D</strain>
    </source>
</reference>
<dbReference type="EC" id="2.7.4.9" evidence="8"/>
<name>A0A2R6B1V5_9ARCH</name>
<protein>
    <recommendedName>
        <fullName evidence="8">Probable thymidylate kinase</fullName>
        <ecNumber evidence="8">2.7.4.9</ecNumber>
    </recommendedName>
    <alternativeName>
        <fullName evidence="8">dTMP kinase</fullName>
    </alternativeName>
</protein>
<dbReference type="GO" id="GO:0006233">
    <property type="term" value="P:dTDP biosynthetic process"/>
    <property type="evidence" value="ECO:0007669"/>
    <property type="project" value="InterPro"/>
</dbReference>
<dbReference type="InterPro" id="IPR018094">
    <property type="entry name" value="Thymidylate_kinase"/>
</dbReference>
<evidence type="ECO:0000256" key="3">
    <source>
        <dbReference type="ARBA" id="ARBA00022727"/>
    </source>
</evidence>
<evidence type="ECO:0000313" key="10">
    <source>
        <dbReference type="EMBL" id="PSN92610.1"/>
    </source>
</evidence>
<feature type="domain" description="Thymidylate kinase-like" evidence="9">
    <location>
        <begin position="5"/>
        <end position="179"/>
    </location>
</feature>
<evidence type="ECO:0000313" key="11">
    <source>
        <dbReference type="Proteomes" id="UP000240322"/>
    </source>
</evidence>
<dbReference type="GO" id="GO:0004798">
    <property type="term" value="F:dTMP kinase activity"/>
    <property type="evidence" value="ECO:0007669"/>
    <property type="project" value="UniProtKB-UniRule"/>
</dbReference>
<evidence type="ECO:0000256" key="7">
    <source>
        <dbReference type="ARBA" id="ARBA00048743"/>
    </source>
</evidence>
<evidence type="ECO:0000256" key="1">
    <source>
        <dbReference type="ARBA" id="ARBA00009776"/>
    </source>
</evidence>
<dbReference type="Proteomes" id="UP000240322">
    <property type="component" value="Unassembled WGS sequence"/>
</dbReference>
<feature type="binding site" evidence="8">
    <location>
        <begin position="7"/>
        <end position="14"/>
    </location>
    <ligand>
        <name>ATP</name>
        <dbReference type="ChEBI" id="CHEBI:30616"/>
    </ligand>
</feature>
<dbReference type="GO" id="GO:0006235">
    <property type="term" value="P:dTTP biosynthetic process"/>
    <property type="evidence" value="ECO:0007669"/>
    <property type="project" value="UniProtKB-UniRule"/>
</dbReference>
<gene>
    <name evidence="8" type="primary">tmk</name>
    <name evidence="10" type="ORF">B9Q03_00010</name>
</gene>
<keyword evidence="6 8" id="KW-0067">ATP-binding</keyword>
<dbReference type="HAMAP" id="MF_00165">
    <property type="entry name" value="Thymidylate_kinase"/>
    <property type="match status" value="1"/>
</dbReference>
<dbReference type="GO" id="GO:0005524">
    <property type="term" value="F:ATP binding"/>
    <property type="evidence" value="ECO:0007669"/>
    <property type="project" value="UniProtKB-UniRule"/>
</dbReference>
<evidence type="ECO:0000256" key="6">
    <source>
        <dbReference type="ARBA" id="ARBA00022840"/>
    </source>
</evidence>
<dbReference type="SUPFAM" id="SSF52540">
    <property type="entry name" value="P-loop containing nucleoside triphosphate hydrolases"/>
    <property type="match status" value="1"/>
</dbReference>
<evidence type="ECO:0000256" key="5">
    <source>
        <dbReference type="ARBA" id="ARBA00022777"/>
    </source>
</evidence>
<comment type="caution">
    <text evidence="10">The sequence shown here is derived from an EMBL/GenBank/DDBJ whole genome shotgun (WGS) entry which is preliminary data.</text>
</comment>
<dbReference type="EMBL" id="NEXE01000001">
    <property type="protein sequence ID" value="PSN92610.1"/>
    <property type="molecule type" value="Genomic_DNA"/>
</dbReference>
<evidence type="ECO:0000256" key="8">
    <source>
        <dbReference type="HAMAP-Rule" id="MF_00165"/>
    </source>
</evidence>
<dbReference type="GO" id="GO:0006227">
    <property type="term" value="P:dUDP biosynthetic process"/>
    <property type="evidence" value="ECO:0007669"/>
    <property type="project" value="TreeGrafter"/>
</dbReference>
<dbReference type="InterPro" id="IPR027417">
    <property type="entry name" value="P-loop_NTPase"/>
</dbReference>
<keyword evidence="2 8" id="KW-0808">Transferase</keyword>
<keyword evidence="5 8" id="KW-0418">Kinase</keyword>
<sequence length="193" mass="21727">MLIVFEGIDGSGKTTQAKILARRLNNQGLKASYSKEPTEGVIGRFIRQEVLANGQITDPRAVVLLYAADRSTHLNSVVFSDDVINIFDRFYYSSVAYQGALGVPIDYILRVNSFAPKPDLVFLMDIDPTLGLKRLNRFDRFENIETLIKVREIYLNLAKQYGMFVIDATKSVEEISNKIMGIVEETRSVAKGR</sequence>
<proteinExistence type="inferred from homology"/>